<evidence type="ECO:0000313" key="1">
    <source>
        <dbReference type="EMBL" id="KAI7984848.1"/>
    </source>
</evidence>
<comment type="caution">
    <text evidence="1">The sequence shown here is derived from an EMBL/GenBank/DDBJ whole genome shotgun (WGS) entry which is preliminary data.</text>
</comment>
<organism evidence="1 2">
    <name type="scientific">Camellia lanceoleosa</name>
    <dbReference type="NCBI Taxonomy" id="1840588"/>
    <lineage>
        <taxon>Eukaryota</taxon>
        <taxon>Viridiplantae</taxon>
        <taxon>Streptophyta</taxon>
        <taxon>Embryophyta</taxon>
        <taxon>Tracheophyta</taxon>
        <taxon>Spermatophyta</taxon>
        <taxon>Magnoliopsida</taxon>
        <taxon>eudicotyledons</taxon>
        <taxon>Gunneridae</taxon>
        <taxon>Pentapetalae</taxon>
        <taxon>asterids</taxon>
        <taxon>Ericales</taxon>
        <taxon>Theaceae</taxon>
        <taxon>Camellia</taxon>
    </lineage>
</organism>
<dbReference type="Proteomes" id="UP001060215">
    <property type="component" value="Chromosome 15"/>
</dbReference>
<reference evidence="1 2" key="1">
    <citation type="journal article" date="2022" name="Plant J.">
        <title>Chromosome-level genome of Camellia lanceoleosa provides a valuable resource for understanding genome evolution and self-incompatibility.</title>
        <authorList>
            <person name="Gong W."/>
            <person name="Xiao S."/>
            <person name="Wang L."/>
            <person name="Liao Z."/>
            <person name="Chang Y."/>
            <person name="Mo W."/>
            <person name="Hu G."/>
            <person name="Li W."/>
            <person name="Zhao G."/>
            <person name="Zhu H."/>
            <person name="Hu X."/>
            <person name="Ji K."/>
            <person name="Xiang X."/>
            <person name="Song Q."/>
            <person name="Yuan D."/>
            <person name="Jin S."/>
            <person name="Zhang L."/>
        </authorList>
    </citation>
    <scope>NUCLEOTIDE SEQUENCE [LARGE SCALE GENOMIC DNA]</scope>
    <source>
        <strain evidence="1">SQ_2022a</strain>
    </source>
</reference>
<sequence>MLNFVRAALLHHASLLAYSSQLQGKDKTAEERRIAICIFDDVAEQCHEVALKYYDTYLPFFLEACNDMNPDIRLLYMDLAFVQNLVALSTLNVVIRDANALQPENIMAYDNAVSAMGKMSVQRESIDSAQIVQNDF</sequence>
<accession>A0ACC0F9N9</accession>
<name>A0ACC0F9N9_9ERIC</name>
<protein>
    <submittedName>
        <fullName evidence="1">Importin-5</fullName>
    </submittedName>
</protein>
<proteinExistence type="predicted"/>
<gene>
    <name evidence="1" type="ORF">LOK49_LG14G00994</name>
</gene>
<keyword evidence="2" id="KW-1185">Reference proteome</keyword>
<dbReference type="EMBL" id="CM045772">
    <property type="protein sequence ID" value="KAI7984848.1"/>
    <property type="molecule type" value="Genomic_DNA"/>
</dbReference>
<evidence type="ECO:0000313" key="2">
    <source>
        <dbReference type="Proteomes" id="UP001060215"/>
    </source>
</evidence>